<sequence length="101" mass="11740">MEIDNTDAAGPAIIKALASCNKPARDRALRHLHKWLPRQAQVADDDMKKIWKGLFYCVWHADKFPAQSELTERLTQLLLDLDLPVSIHYFNRMIPNQMRIN</sequence>
<dbReference type="Proteomes" id="UP000594263">
    <property type="component" value="Unplaced"/>
</dbReference>
<proteinExistence type="inferred from homology"/>
<keyword evidence="6" id="KW-1185">Reference proteome</keyword>
<reference evidence="5" key="1">
    <citation type="submission" date="2021-01" db="UniProtKB">
        <authorList>
            <consortium name="EnsemblPlants"/>
        </authorList>
    </citation>
    <scope>IDENTIFICATION</scope>
</reference>
<keyword evidence="4" id="KW-0539">Nucleus</keyword>
<keyword evidence="3" id="KW-0698">rRNA processing</keyword>
<dbReference type="Gramene" id="Kaladp0001s0330.1.v1.1">
    <property type="protein sequence ID" value="Kaladp0001s0330.1.v1.1.CDS.1"/>
    <property type="gene ID" value="Kaladp0001s0330.v1.1"/>
</dbReference>
<dbReference type="GO" id="GO:0005634">
    <property type="term" value="C:nucleus"/>
    <property type="evidence" value="ECO:0007669"/>
    <property type="project" value="UniProtKB-SubCell"/>
</dbReference>
<comment type="similarity">
    <text evidence="2">Belongs to the RRP1 family.</text>
</comment>
<evidence type="ECO:0000256" key="1">
    <source>
        <dbReference type="ARBA" id="ARBA00004123"/>
    </source>
</evidence>
<dbReference type="EnsemblPlants" id="Kaladp0001s0330.1.v1.1">
    <property type="protein sequence ID" value="Kaladp0001s0330.1.v1.1.CDS.1"/>
    <property type="gene ID" value="Kaladp0001s0330.v1.1"/>
</dbReference>
<name>A0A7N0SVA6_KALFE</name>
<dbReference type="PANTHER" id="PTHR13026">
    <property type="entry name" value="NNP-1 PROTEIN NOVEL NUCLEAR PROTEIN 1 NOP52"/>
    <property type="match status" value="1"/>
</dbReference>
<evidence type="ECO:0000313" key="5">
    <source>
        <dbReference type="EnsemblPlants" id="Kaladp0001s0330.1.v1.1.CDS.1"/>
    </source>
</evidence>
<evidence type="ECO:0000256" key="3">
    <source>
        <dbReference type="ARBA" id="ARBA00022552"/>
    </source>
</evidence>
<protein>
    <submittedName>
        <fullName evidence="5">Uncharacterized protein</fullName>
    </submittedName>
</protein>
<dbReference type="AlphaFoldDB" id="A0A7N0SVA6"/>
<dbReference type="Pfam" id="PF05997">
    <property type="entry name" value="Nop52"/>
    <property type="match status" value="1"/>
</dbReference>
<evidence type="ECO:0000256" key="2">
    <source>
        <dbReference type="ARBA" id="ARBA00006374"/>
    </source>
</evidence>
<accession>A0A7N0SVA6</accession>
<evidence type="ECO:0000256" key="4">
    <source>
        <dbReference type="ARBA" id="ARBA00023242"/>
    </source>
</evidence>
<dbReference type="OMA" id="PNQMRIN"/>
<dbReference type="InterPro" id="IPR010301">
    <property type="entry name" value="RRP1"/>
</dbReference>
<dbReference type="PANTHER" id="PTHR13026:SF0">
    <property type="entry name" value="RIBOSOMAL RNA PROCESSING 1B"/>
    <property type="match status" value="1"/>
</dbReference>
<organism evidence="5 6">
    <name type="scientific">Kalanchoe fedtschenkoi</name>
    <name type="common">Lavender scallops</name>
    <name type="synonym">South American air plant</name>
    <dbReference type="NCBI Taxonomy" id="63787"/>
    <lineage>
        <taxon>Eukaryota</taxon>
        <taxon>Viridiplantae</taxon>
        <taxon>Streptophyta</taxon>
        <taxon>Embryophyta</taxon>
        <taxon>Tracheophyta</taxon>
        <taxon>Spermatophyta</taxon>
        <taxon>Magnoliopsida</taxon>
        <taxon>eudicotyledons</taxon>
        <taxon>Gunneridae</taxon>
        <taxon>Pentapetalae</taxon>
        <taxon>Saxifragales</taxon>
        <taxon>Crassulaceae</taxon>
        <taxon>Kalanchoe</taxon>
    </lineage>
</organism>
<evidence type="ECO:0000313" key="6">
    <source>
        <dbReference type="Proteomes" id="UP000594263"/>
    </source>
</evidence>
<dbReference type="GO" id="GO:0030688">
    <property type="term" value="C:preribosome, small subunit precursor"/>
    <property type="evidence" value="ECO:0007669"/>
    <property type="project" value="InterPro"/>
</dbReference>
<comment type="subcellular location">
    <subcellularLocation>
        <location evidence="1">Nucleus</location>
    </subcellularLocation>
</comment>
<dbReference type="GO" id="GO:0006364">
    <property type="term" value="P:rRNA processing"/>
    <property type="evidence" value="ECO:0007669"/>
    <property type="project" value="UniProtKB-KW"/>
</dbReference>